<sequence>MFSRIVAGLADLDNAGCGATSDGAAAARAGFLEWVFTLPQDVRPGQAARDVLAGWDDDNPGPAVSAFLDHIHAATRYVPTPHRRGGAAGRRQMH</sequence>
<organism evidence="1 2">
    <name type="scientific">Pseudosulfitobacter pseudonitzschiae</name>
    <dbReference type="NCBI Taxonomy" id="1402135"/>
    <lineage>
        <taxon>Bacteria</taxon>
        <taxon>Pseudomonadati</taxon>
        <taxon>Pseudomonadota</taxon>
        <taxon>Alphaproteobacteria</taxon>
        <taxon>Rhodobacterales</taxon>
        <taxon>Roseobacteraceae</taxon>
        <taxon>Pseudosulfitobacter</taxon>
    </lineage>
</organism>
<dbReference type="Proteomes" id="UP000199754">
    <property type="component" value="Chromosome"/>
</dbReference>
<dbReference type="AlphaFoldDB" id="A0A221K199"/>
<dbReference type="RefSeq" id="WP_089420624.1">
    <property type="nucleotide sequence ID" value="NZ_CP022415.1"/>
</dbReference>
<dbReference type="OrthoDB" id="7874372at2"/>
<dbReference type="KEGG" id="spse:SULPSESMR1_01956"/>
<dbReference type="EMBL" id="CP022415">
    <property type="protein sequence ID" value="ASM72764.1"/>
    <property type="molecule type" value="Genomic_DNA"/>
</dbReference>
<proteinExistence type="predicted"/>
<gene>
    <name evidence="1" type="ORF">SULPSESMR1_01956</name>
</gene>
<reference evidence="1 2" key="1">
    <citation type="submission" date="2017-07" db="EMBL/GenBank/DDBJ databases">
        <title>Genome Sequence of Sulfitobacter pseudonitzschiae Strain SMR1 Isolated from a culture of the Diatom Skeletonema marinoi.</title>
        <authorList>
            <person name="Topel M."/>
            <person name="Pinder M.I.M."/>
            <person name="Johansson O.N."/>
            <person name="Kourtchenko O."/>
            <person name="Godhe A."/>
            <person name="Clarke A.K."/>
        </authorList>
    </citation>
    <scope>NUCLEOTIDE SEQUENCE [LARGE SCALE GENOMIC DNA]</scope>
    <source>
        <strain evidence="1 2">SMR1</strain>
    </source>
</reference>
<evidence type="ECO:0000313" key="1">
    <source>
        <dbReference type="EMBL" id="ASM72764.1"/>
    </source>
</evidence>
<keyword evidence="2" id="KW-1185">Reference proteome</keyword>
<evidence type="ECO:0000313" key="2">
    <source>
        <dbReference type="Proteomes" id="UP000199754"/>
    </source>
</evidence>
<protein>
    <submittedName>
        <fullName evidence="1">Uncharacterized protein</fullName>
    </submittedName>
</protein>
<accession>A0A221K199</accession>
<name>A0A221K199_9RHOB</name>